<accession>A0A9X6RL11</accession>
<protein>
    <recommendedName>
        <fullName evidence="6">CUB domain-containing protein</fullName>
    </recommendedName>
</protein>
<feature type="region of interest" description="Disordered" evidence="1">
    <location>
        <begin position="296"/>
        <end position="323"/>
    </location>
</feature>
<proteinExistence type="predicted"/>
<evidence type="ECO:0000256" key="1">
    <source>
        <dbReference type="SAM" id="MobiDB-lite"/>
    </source>
</evidence>
<evidence type="ECO:0000256" key="2">
    <source>
        <dbReference type="SAM" id="Phobius"/>
    </source>
</evidence>
<feature type="transmembrane region" description="Helical" evidence="2">
    <location>
        <begin position="233"/>
        <end position="258"/>
    </location>
</feature>
<feature type="compositionally biased region" description="Low complexity" evidence="1">
    <location>
        <begin position="296"/>
        <end position="316"/>
    </location>
</feature>
<keyword evidence="5" id="KW-1185">Reference proteome</keyword>
<evidence type="ECO:0000256" key="3">
    <source>
        <dbReference type="SAM" id="SignalP"/>
    </source>
</evidence>
<keyword evidence="3" id="KW-0732">Signal</keyword>
<reference evidence="5" key="1">
    <citation type="submission" date="2017-01" db="EMBL/GenBank/DDBJ databases">
        <title>Comparative genomics of anhydrobiosis in the tardigrade Hypsibius dujardini.</title>
        <authorList>
            <person name="Yoshida Y."/>
            <person name="Koutsovoulos G."/>
            <person name="Laetsch D."/>
            <person name="Stevens L."/>
            <person name="Kumar S."/>
            <person name="Horikawa D."/>
            <person name="Ishino K."/>
            <person name="Komine S."/>
            <person name="Tomita M."/>
            <person name="Blaxter M."/>
            <person name="Arakawa K."/>
        </authorList>
    </citation>
    <scope>NUCLEOTIDE SEQUENCE [LARGE SCALE GENOMIC DNA]</scope>
    <source>
        <strain evidence="5">Z151</strain>
    </source>
</reference>
<gene>
    <name evidence="4" type="ORF">BV898_15982</name>
</gene>
<evidence type="ECO:0000313" key="4">
    <source>
        <dbReference type="EMBL" id="OWA51502.1"/>
    </source>
</evidence>
<evidence type="ECO:0000313" key="5">
    <source>
        <dbReference type="Proteomes" id="UP000192578"/>
    </source>
</evidence>
<name>A0A9X6RL11_HYPEX</name>
<organism evidence="4 5">
    <name type="scientific">Hypsibius exemplaris</name>
    <name type="common">Freshwater tardigrade</name>
    <dbReference type="NCBI Taxonomy" id="2072580"/>
    <lineage>
        <taxon>Eukaryota</taxon>
        <taxon>Metazoa</taxon>
        <taxon>Ecdysozoa</taxon>
        <taxon>Tardigrada</taxon>
        <taxon>Eutardigrada</taxon>
        <taxon>Parachela</taxon>
        <taxon>Hypsibioidea</taxon>
        <taxon>Hypsibiidae</taxon>
        <taxon>Hypsibius</taxon>
    </lineage>
</organism>
<dbReference type="OrthoDB" id="10645585at2759"/>
<keyword evidence="2" id="KW-0812">Transmembrane</keyword>
<keyword evidence="2" id="KW-1133">Transmembrane helix</keyword>
<feature type="signal peptide" evidence="3">
    <location>
        <begin position="1"/>
        <end position="26"/>
    </location>
</feature>
<comment type="caution">
    <text evidence="4">The sequence shown here is derived from an EMBL/GenBank/DDBJ whole genome shotgun (WGS) entry which is preliminary data.</text>
</comment>
<dbReference type="Proteomes" id="UP000192578">
    <property type="component" value="Unassembled WGS sequence"/>
</dbReference>
<evidence type="ECO:0008006" key="6">
    <source>
        <dbReference type="Google" id="ProtNLM"/>
    </source>
</evidence>
<keyword evidence="2" id="KW-0472">Membrane</keyword>
<feature type="chain" id="PRO_5040977961" description="CUB domain-containing protein" evidence="3">
    <location>
        <begin position="27"/>
        <end position="323"/>
    </location>
</feature>
<dbReference type="EMBL" id="MTYJ01000229">
    <property type="protein sequence ID" value="OWA51502.1"/>
    <property type="molecule type" value="Genomic_DNA"/>
</dbReference>
<sequence length="323" mass="34942">MLRGSVFAILVPLLVPLLVCLSGLDAYAYSYTTTYITCGQSYTLSCGSSSYTRAGTFKFSSYPNAYTSSTNCTVTFKVDGSYCTGIGDYAIYFNIKTLALGYSDSAKIIERSTYYPYVVTTTKNLYGGYQPGNTYPTSVAQFLSQYTYSPIVTLEITTTRNSFYSGNPITLDYNVLNEYATTFVGSYCSALSGYVQEDIICDSGNRVNCPYSYTPTTEITNEATAIGNCGLDYGAIAGIAIGSLFAFACIIAIGTMIARRSRRGRVLHQHTVYPHVGPAVISGNVNQAFGQPQYFQGPPPQYEAAGQQAPYPAGGQTIPQPRV</sequence>
<dbReference type="AlphaFoldDB" id="A0A9X6RL11"/>